<accession>A0ABU6TRH8</accession>
<protein>
    <submittedName>
        <fullName evidence="2">Uncharacterized protein</fullName>
    </submittedName>
</protein>
<name>A0ABU6TRH8_9FABA</name>
<dbReference type="Proteomes" id="UP001341840">
    <property type="component" value="Unassembled WGS sequence"/>
</dbReference>
<reference evidence="2 3" key="1">
    <citation type="journal article" date="2023" name="Plants (Basel)">
        <title>Bridging the Gap: Combining Genomics and Transcriptomics Approaches to Understand Stylosanthes scabra, an Orphan Legume from the Brazilian Caatinga.</title>
        <authorList>
            <person name="Ferreira-Neto J.R.C."/>
            <person name="da Silva M.D."/>
            <person name="Binneck E."/>
            <person name="de Melo N.F."/>
            <person name="da Silva R.H."/>
            <person name="de Melo A.L.T.M."/>
            <person name="Pandolfi V."/>
            <person name="Bustamante F.O."/>
            <person name="Brasileiro-Vidal A.C."/>
            <person name="Benko-Iseppon A.M."/>
        </authorList>
    </citation>
    <scope>NUCLEOTIDE SEQUENCE [LARGE SCALE GENOMIC DNA]</scope>
    <source>
        <tissue evidence="2">Leaves</tissue>
    </source>
</reference>
<feature type="compositionally biased region" description="Polar residues" evidence="1">
    <location>
        <begin position="14"/>
        <end position="27"/>
    </location>
</feature>
<proteinExistence type="predicted"/>
<dbReference type="EMBL" id="JASCZI010091492">
    <property type="protein sequence ID" value="MED6150493.1"/>
    <property type="molecule type" value="Genomic_DNA"/>
</dbReference>
<feature type="compositionally biased region" description="Polar residues" evidence="1">
    <location>
        <begin position="67"/>
        <end position="78"/>
    </location>
</feature>
<sequence length="212" mass="23125">MKMFEINQRKLAKSRQNYGIQEVSSTNKEADLPYLGAAQDKGDKGNLGTKRKKKHVSRLAAVDCGASEQQSTPTQQPENLEYNHVPHGEPSAQDLNNSASVGRAANHGLKRKLDATPNGITLSESEVPQADEGILEQEGSRKRKSKAVLRASTIDEFLKENGMEMELEGLIQDGLGTEPQSDVGETLALDKDYSPHVMADIVVDEGKVKKEA</sequence>
<evidence type="ECO:0000313" key="2">
    <source>
        <dbReference type="EMBL" id="MED6150493.1"/>
    </source>
</evidence>
<keyword evidence="3" id="KW-1185">Reference proteome</keyword>
<feature type="region of interest" description="Disordered" evidence="1">
    <location>
        <begin position="1"/>
        <end position="97"/>
    </location>
</feature>
<organism evidence="2 3">
    <name type="scientific">Stylosanthes scabra</name>
    <dbReference type="NCBI Taxonomy" id="79078"/>
    <lineage>
        <taxon>Eukaryota</taxon>
        <taxon>Viridiplantae</taxon>
        <taxon>Streptophyta</taxon>
        <taxon>Embryophyta</taxon>
        <taxon>Tracheophyta</taxon>
        <taxon>Spermatophyta</taxon>
        <taxon>Magnoliopsida</taxon>
        <taxon>eudicotyledons</taxon>
        <taxon>Gunneridae</taxon>
        <taxon>Pentapetalae</taxon>
        <taxon>rosids</taxon>
        <taxon>fabids</taxon>
        <taxon>Fabales</taxon>
        <taxon>Fabaceae</taxon>
        <taxon>Papilionoideae</taxon>
        <taxon>50 kb inversion clade</taxon>
        <taxon>dalbergioids sensu lato</taxon>
        <taxon>Dalbergieae</taxon>
        <taxon>Pterocarpus clade</taxon>
        <taxon>Stylosanthes</taxon>
    </lineage>
</organism>
<gene>
    <name evidence="2" type="ORF">PIB30_072843</name>
</gene>
<comment type="caution">
    <text evidence="2">The sequence shown here is derived from an EMBL/GenBank/DDBJ whole genome shotgun (WGS) entry which is preliminary data.</text>
</comment>
<evidence type="ECO:0000313" key="3">
    <source>
        <dbReference type="Proteomes" id="UP001341840"/>
    </source>
</evidence>
<feature type="region of interest" description="Disordered" evidence="1">
    <location>
        <begin position="122"/>
        <end position="144"/>
    </location>
</feature>
<evidence type="ECO:0000256" key="1">
    <source>
        <dbReference type="SAM" id="MobiDB-lite"/>
    </source>
</evidence>